<dbReference type="Pfam" id="PF01255">
    <property type="entry name" value="Prenyltransf"/>
    <property type="match status" value="1"/>
</dbReference>
<dbReference type="AlphaFoldDB" id="D7CM34"/>
<dbReference type="CDD" id="cd00475">
    <property type="entry name" value="Cis_IPPS"/>
    <property type="match status" value="1"/>
</dbReference>
<evidence type="ECO:0000313" key="4">
    <source>
        <dbReference type="Proteomes" id="UP000000378"/>
    </source>
</evidence>
<evidence type="ECO:0000256" key="2">
    <source>
        <dbReference type="HAMAP-Rule" id="MF_01139"/>
    </source>
</evidence>
<sequence>MLDGNLYELDFTRIPQHIAIIMDGNGRWARKRLRPRSFGHRAGMESLKRTVEACSELGVHILTVYAFSTENWKRPAEEVSALMNLLLEYLNRELENLHEKNVCITIIGITDQLDPAIQRELQRAVELTAGNDGLILNIGLNYGARAELVMAARRLAERVRDGEIDVADISEEMMSSYLCTSHLPDPDLLIRTGGEMRLSNFLLWQAAYAELWFTDTLWPDFTKDDLVKAIIDYQRRDRRFGTIKETVDA</sequence>
<dbReference type="Proteomes" id="UP000000378">
    <property type="component" value="Chromosome"/>
</dbReference>
<feature type="binding site" evidence="2">
    <location>
        <position position="40"/>
    </location>
    <ligand>
        <name>substrate</name>
    </ligand>
</feature>
<organism evidence="3 4">
    <name type="scientific">Syntrophothermus lipocalidus (strain DSM 12680 / TGB-C1)</name>
    <dbReference type="NCBI Taxonomy" id="643648"/>
    <lineage>
        <taxon>Bacteria</taxon>
        <taxon>Bacillati</taxon>
        <taxon>Bacillota</taxon>
        <taxon>Clostridia</taxon>
        <taxon>Eubacteriales</taxon>
        <taxon>Syntrophomonadaceae</taxon>
        <taxon>Syntrophothermus</taxon>
    </lineage>
</organism>
<dbReference type="EC" id="2.5.1.-" evidence="2"/>
<dbReference type="NCBIfam" id="NF011405">
    <property type="entry name" value="PRK14830.1"/>
    <property type="match status" value="1"/>
</dbReference>
<comment type="function">
    <text evidence="2">Catalyzes the condensation of isopentenyl diphosphate (IPP) with allylic pyrophosphates generating different type of terpenoids.</text>
</comment>
<feature type="binding site" evidence="2">
    <location>
        <position position="74"/>
    </location>
    <ligand>
        <name>substrate</name>
    </ligand>
</feature>
<evidence type="ECO:0000313" key="3">
    <source>
        <dbReference type="EMBL" id="ADI01769.1"/>
    </source>
</evidence>
<dbReference type="HOGENOM" id="CLU_038505_1_1_9"/>
<protein>
    <recommendedName>
        <fullName evidence="2">Isoprenyl transferase</fullName>
        <ecNumber evidence="2">2.5.1.-</ecNumber>
    </recommendedName>
</protein>
<dbReference type="RefSeq" id="WP_013175171.1">
    <property type="nucleotide sequence ID" value="NC_014220.1"/>
</dbReference>
<dbReference type="InterPro" id="IPR036424">
    <property type="entry name" value="UPP_synth-like_sf"/>
</dbReference>
<reference evidence="4" key="1">
    <citation type="journal article" date="2010" name="Stand. Genomic Sci.">
        <title>Complete genome sequence of Syntrophothermus lipocalidus type strain (TGB-C1T).</title>
        <authorList>
            <consortium name="US DOE Joint Genome Institute (JGI-PGF)"/>
            <person name="Djao O."/>
            <person name="Zhang X."/>
            <person name="Lucas S."/>
            <person name="Lapidus A."/>
            <person name="Glavina Del Rio T."/>
            <person name="Nolan M."/>
            <person name="Tice H."/>
            <person name="Cheng J."/>
            <person name="Han C."/>
            <person name="Tapia R."/>
            <person name="Goodwin L."/>
            <person name="Pitluck S."/>
            <person name="Liolios K."/>
            <person name="Ivanova N."/>
            <person name="Mavromatis K."/>
            <person name="Mikhailova N."/>
            <person name="Ovchinnikova G."/>
            <person name="Pati A."/>
            <person name="Brambilla E."/>
            <person name="Chen A."/>
            <person name="Palaniappan K."/>
            <person name="Land M."/>
            <person name="Hauser L."/>
            <person name="Chang Y."/>
            <person name="Jeffries C."/>
            <person name="Rohde M."/>
            <person name="Sikorski J."/>
            <person name="Spring S."/>
            <person name="Goker M."/>
            <person name="Detter J."/>
            <person name="Woyke T."/>
            <person name="Bristow J."/>
            <person name="Eisen J."/>
            <person name="Markowitz V."/>
            <person name="Hugenholtz P."/>
            <person name="Kyrpides N."/>
            <person name="Klenk H."/>
        </authorList>
    </citation>
    <scope>NUCLEOTIDE SEQUENCE [LARGE SCALE GENOMIC DNA]</scope>
    <source>
        <strain evidence="4">DSM 12680 / TGB-C1</strain>
    </source>
</reference>
<feature type="active site" description="Proton acceptor" evidence="2">
    <location>
        <position position="71"/>
    </location>
</feature>
<dbReference type="PANTHER" id="PTHR10291:SF0">
    <property type="entry name" value="DEHYDRODOLICHYL DIPHOSPHATE SYNTHASE 2"/>
    <property type="match status" value="1"/>
</dbReference>
<dbReference type="KEGG" id="slp:Slip_0990"/>
<dbReference type="HAMAP" id="MF_01139">
    <property type="entry name" value="ISPT"/>
    <property type="match status" value="1"/>
</dbReference>
<keyword evidence="2" id="KW-0460">Magnesium</keyword>
<dbReference type="InterPro" id="IPR001441">
    <property type="entry name" value="UPP_synth-like"/>
</dbReference>
<dbReference type="eggNOG" id="COG0020">
    <property type="taxonomic scope" value="Bacteria"/>
</dbReference>
<keyword evidence="2" id="KW-0479">Metal-binding</keyword>
<proteinExistence type="inferred from homology"/>
<dbReference type="EMBL" id="CP002048">
    <property type="protein sequence ID" value="ADI01769.1"/>
    <property type="molecule type" value="Genomic_DNA"/>
</dbReference>
<feature type="binding site" evidence="2">
    <location>
        <position position="28"/>
    </location>
    <ligand>
        <name>substrate</name>
    </ligand>
</feature>
<comment type="cofactor">
    <cofactor evidence="2">
        <name>Mg(2+)</name>
        <dbReference type="ChEBI" id="CHEBI:18420"/>
    </cofactor>
    <text evidence="2">Binds 2 magnesium ions per subunit.</text>
</comment>
<dbReference type="GO" id="GO:0030145">
    <property type="term" value="F:manganese ion binding"/>
    <property type="evidence" value="ECO:0007669"/>
    <property type="project" value="TreeGrafter"/>
</dbReference>
<accession>D7CM34</accession>
<dbReference type="GO" id="GO:0005829">
    <property type="term" value="C:cytosol"/>
    <property type="evidence" value="ECO:0007669"/>
    <property type="project" value="TreeGrafter"/>
</dbReference>
<dbReference type="PROSITE" id="PS01066">
    <property type="entry name" value="UPP_SYNTHASE"/>
    <property type="match status" value="1"/>
</dbReference>
<evidence type="ECO:0000256" key="1">
    <source>
        <dbReference type="ARBA" id="ARBA00022679"/>
    </source>
</evidence>
<keyword evidence="4" id="KW-1185">Reference proteome</keyword>
<keyword evidence="1 2" id="KW-0808">Transferase</keyword>
<comment type="similarity">
    <text evidence="2">Belongs to the UPP synthase family.</text>
</comment>
<reference evidence="3 4" key="2">
    <citation type="journal article" date="2010" name="Stand. Genomic Sci.">
        <title>Complete genome sequence of Syntrophothermus lipocalidus type strain (TGB-C1).</title>
        <authorList>
            <person name="Djao O.D."/>
            <person name="Zhang X."/>
            <person name="Lucas S."/>
            <person name="Lapidus A."/>
            <person name="Del Rio T.G."/>
            <person name="Nolan M."/>
            <person name="Tice H."/>
            <person name="Cheng J.F."/>
            <person name="Han C."/>
            <person name="Tapia R."/>
            <person name="Goodwin L."/>
            <person name="Pitluck S."/>
            <person name="Liolios K."/>
            <person name="Ivanova N."/>
            <person name="Mavromatis K."/>
            <person name="Mikhailova N."/>
            <person name="Ovchinnikova G."/>
            <person name="Pati A."/>
            <person name="Brambilla E."/>
            <person name="Chen A."/>
            <person name="Palaniappan K."/>
            <person name="Land M."/>
            <person name="Hauser L."/>
            <person name="Chang Y.J."/>
            <person name="Jeffries C.D."/>
            <person name="Rohde M."/>
            <person name="Sikorski J."/>
            <person name="Spring S."/>
            <person name="Goker M."/>
            <person name="Detter J.C."/>
            <person name="Woyke T."/>
            <person name="Bristow J."/>
            <person name="Eisen J.A."/>
            <person name="Markowitz V."/>
            <person name="Hugenholtz P."/>
            <person name="Kyrpides N.C."/>
            <person name="Klenk H.P."/>
        </authorList>
    </citation>
    <scope>NUCLEOTIDE SEQUENCE [LARGE SCALE GENOMIC DNA]</scope>
    <source>
        <strain evidence="4">DSM 12680 / TGB-C1</strain>
    </source>
</reference>
<dbReference type="GO" id="GO:0016094">
    <property type="term" value="P:polyprenol biosynthetic process"/>
    <property type="evidence" value="ECO:0007669"/>
    <property type="project" value="TreeGrafter"/>
</dbReference>
<feature type="binding site" evidence="2">
    <location>
        <position position="23"/>
    </location>
    <ligand>
        <name>Mg(2+)</name>
        <dbReference type="ChEBI" id="CHEBI:18420"/>
    </ligand>
</feature>
<dbReference type="FunFam" id="3.40.1180.10:FF:000001">
    <property type="entry name" value="(2E,6E)-farnesyl-diphosphate-specific ditrans,polycis-undecaprenyl-diphosphate synthase"/>
    <property type="match status" value="1"/>
</dbReference>
<comment type="subunit">
    <text evidence="2">Homodimer.</text>
</comment>
<dbReference type="STRING" id="643648.Slip_0990"/>
<dbReference type="PANTHER" id="PTHR10291">
    <property type="entry name" value="DEHYDRODOLICHYL DIPHOSPHATE SYNTHASE FAMILY MEMBER"/>
    <property type="match status" value="1"/>
</dbReference>
<gene>
    <name evidence="3" type="ordered locus">Slip_0990</name>
</gene>
<dbReference type="Gene3D" id="3.40.1180.10">
    <property type="entry name" value="Decaprenyl diphosphate synthase-like"/>
    <property type="match status" value="1"/>
</dbReference>
<dbReference type="SUPFAM" id="SSF64005">
    <property type="entry name" value="Undecaprenyl diphosphate synthase"/>
    <property type="match status" value="1"/>
</dbReference>
<dbReference type="GO" id="GO:0000287">
    <property type="term" value="F:magnesium ion binding"/>
    <property type="evidence" value="ECO:0007669"/>
    <property type="project" value="UniProtKB-UniRule"/>
</dbReference>
<feature type="binding site" evidence="2">
    <location>
        <begin position="24"/>
        <end position="27"/>
    </location>
    <ligand>
        <name>substrate</name>
    </ligand>
</feature>
<dbReference type="InterPro" id="IPR018520">
    <property type="entry name" value="UPP_synth-like_CS"/>
</dbReference>
<dbReference type="GO" id="GO:0008834">
    <property type="term" value="F:ditrans,polycis-undecaprenyl-diphosphate synthase [(2E,6E)-farnesyl-diphosphate specific] activity"/>
    <property type="evidence" value="ECO:0007669"/>
    <property type="project" value="TreeGrafter"/>
</dbReference>
<name>D7CM34_SYNLT</name>
<feature type="binding site" evidence="2">
    <location>
        <position position="210"/>
    </location>
    <ligand>
        <name>Mg(2+)</name>
        <dbReference type="ChEBI" id="CHEBI:18420"/>
    </ligand>
</feature>
<feature type="binding site" evidence="2">
    <location>
        <position position="191"/>
    </location>
    <ligand>
        <name>substrate</name>
    </ligand>
</feature>
<feature type="binding site" evidence="2">
    <location>
        <begin position="197"/>
        <end position="199"/>
    </location>
    <ligand>
        <name>substrate</name>
    </ligand>
</feature>
<feature type="binding site" evidence="2">
    <location>
        <position position="72"/>
    </location>
    <ligand>
        <name>substrate</name>
    </ligand>
</feature>
<feature type="binding site" evidence="2">
    <location>
        <begin position="68"/>
        <end position="70"/>
    </location>
    <ligand>
        <name>substrate</name>
    </ligand>
</feature>
<feature type="binding site" evidence="2">
    <location>
        <position position="36"/>
    </location>
    <ligand>
        <name>substrate</name>
    </ligand>
</feature>
<feature type="active site" evidence="2">
    <location>
        <position position="23"/>
    </location>
</feature>
<dbReference type="NCBIfam" id="TIGR00055">
    <property type="entry name" value="uppS"/>
    <property type="match status" value="1"/>
</dbReference>